<dbReference type="AlphaFoldDB" id="A0A2M6YRX8"/>
<keyword evidence="1" id="KW-0472">Membrane</keyword>
<reference evidence="3" key="1">
    <citation type="submission" date="2017-09" db="EMBL/GenBank/DDBJ databases">
        <title>Depth-based differentiation of microbial function through sediment-hosted aquifers and enrichment of novel symbionts in the deep terrestrial subsurface.</title>
        <authorList>
            <person name="Probst A.J."/>
            <person name="Ladd B."/>
            <person name="Jarett J.K."/>
            <person name="Geller-Mcgrath D.E."/>
            <person name="Sieber C.M.K."/>
            <person name="Emerson J.B."/>
            <person name="Anantharaman K."/>
            <person name="Thomas B.C."/>
            <person name="Malmstrom R."/>
            <person name="Stieglmeier M."/>
            <person name="Klingl A."/>
            <person name="Woyke T."/>
            <person name="Ryan C.M."/>
            <person name="Banfield J.F."/>
        </authorList>
    </citation>
    <scope>NUCLEOTIDE SEQUENCE [LARGE SCALE GENOMIC DNA]</scope>
</reference>
<gene>
    <name evidence="2" type="ORF">COT03_00470</name>
</gene>
<feature type="transmembrane region" description="Helical" evidence="1">
    <location>
        <begin position="42"/>
        <end position="62"/>
    </location>
</feature>
<feature type="transmembrane region" description="Helical" evidence="1">
    <location>
        <begin position="137"/>
        <end position="157"/>
    </location>
</feature>
<comment type="caution">
    <text evidence="2">The sequence shown here is derived from an EMBL/GenBank/DDBJ whole genome shotgun (WGS) entry which is preliminary data.</text>
</comment>
<keyword evidence="1" id="KW-1133">Transmembrane helix</keyword>
<protein>
    <submittedName>
        <fullName evidence="2">Uncharacterized protein</fullName>
    </submittedName>
</protein>
<sequence length="293" mass="32650">MKDNFKDLFKNLPQPASSKEGVNRLVTEIIKRELNLLWEKRISILSAISSLILGYLTIRQVVAVADGLDTMGFWAMVGADSNWLLKDTESFWPAFLEANPLKEIGFLLLLVFLLTFSVKIFLKASRREELFMRKSKVVMPLIGFLMIVTGLTAAWVFSSNRETAFPTSLEVEREPGEEPTVEPTVATAISPGATPSGTKIPTPSLAKSKIEIAFFLELLSPEDGMIVNIARIEVKGRTIPGSEVFVNEEQVYPDQAGNFRKEVVLQEGENYILVTAGNGEGDSEIERVVYFER</sequence>
<accession>A0A2M6YRX8</accession>
<feature type="transmembrane region" description="Helical" evidence="1">
    <location>
        <begin position="104"/>
        <end position="125"/>
    </location>
</feature>
<name>A0A2M6YRX8_9BACT</name>
<dbReference type="EMBL" id="PEWZ01000027">
    <property type="protein sequence ID" value="PIU36271.1"/>
    <property type="molecule type" value="Genomic_DNA"/>
</dbReference>
<dbReference type="Proteomes" id="UP000229502">
    <property type="component" value="Unassembled WGS sequence"/>
</dbReference>
<evidence type="ECO:0000313" key="3">
    <source>
        <dbReference type="Proteomes" id="UP000229502"/>
    </source>
</evidence>
<dbReference type="Gene3D" id="2.60.40.10">
    <property type="entry name" value="Immunoglobulins"/>
    <property type="match status" value="1"/>
</dbReference>
<evidence type="ECO:0000256" key="1">
    <source>
        <dbReference type="SAM" id="Phobius"/>
    </source>
</evidence>
<dbReference type="InterPro" id="IPR013783">
    <property type="entry name" value="Ig-like_fold"/>
</dbReference>
<organism evidence="2 3">
    <name type="scientific">Candidatus Shapirobacteria bacterium CG07_land_8_20_14_0_80_39_18</name>
    <dbReference type="NCBI Taxonomy" id="1974882"/>
    <lineage>
        <taxon>Bacteria</taxon>
        <taxon>Candidatus Shapironibacteriota</taxon>
    </lineage>
</organism>
<evidence type="ECO:0000313" key="2">
    <source>
        <dbReference type="EMBL" id="PIU36271.1"/>
    </source>
</evidence>
<proteinExistence type="predicted"/>
<keyword evidence="1" id="KW-0812">Transmembrane</keyword>